<dbReference type="Pfam" id="PF21294">
    <property type="entry name" value="Polysacc_lyase_14"/>
    <property type="match status" value="1"/>
</dbReference>
<feature type="domain" description="Polysaccharide lyase 14" evidence="3">
    <location>
        <begin position="297"/>
        <end position="468"/>
    </location>
</feature>
<feature type="signal peptide" evidence="2">
    <location>
        <begin position="1"/>
        <end position="23"/>
    </location>
</feature>
<evidence type="ECO:0000256" key="2">
    <source>
        <dbReference type="SAM" id="SignalP"/>
    </source>
</evidence>
<feature type="compositionally biased region" description="Low complexity" evidence="1">
    <location>
        <begin position="205"/>
        <end position="236"/>
    </location>
</feature>
<sequence>MLASTSALAALALTLSSLGLVSAAPAPIYNVKNAVLPAADSATESYWVATGLAYLVPAVRFYNGTDGSFTGGREPTPSASLVAPTYPAAKRQRRTASGVDPRNPKRRIRRSNSQQLVEGRSLDGPASAASDRVFEAGDSALPIKFSFPPPGSRLSYQQLMSYYSSLAAAQTSPALSSTSLPQATTSEPAAETSAAQIGVTTLPATTAAPSSTPMPATTTTTQAPGTSAPTPTTAVAPSPPRTTPLASWKQKTYFYSLASFLENVVDKQRWTWGSGNVAVLGKGVPASEWKNGKQLDTDSALQVAYPKGSRNPSATPVGGMGFYSSKLDISSATNVSFSYSVFFPNDFDFVKGGKLPGLYGGDQHGCSGGSSAETCFSARLMFRTGGMGELYLYAPREKQVDALCTLGPLSYCNSVYGMSIGRGSWTFERGAWSSIRQDIWLNTPGKPDGGFNIWCARTTLVKVSTCKVLTVNDKLVLHSDSVYYRNSAAGLTSNGTGTGPNNLPLIDYDSLPDDLAIPNGGFKVHPLANSTAPATAAVSVSLAAVPAAGLATQTLALRKRERRRISWPGTSLVKRATANLSVPSFSGAMCQTFFGGSTSSWNSPKLQYSYFRGLRMQINA</sequence>
<dbReference type="Proteomes" id="UP000237144">
    <property type="component" value="Unassembled WGS sequence"/>
</dbReference>
<evidence type="ECO:0000313" key="4">
    <source>
        <dbReference type="EMBL" id="POY70620.1"/>
    </source>
</evidence>
<gene>
    <name evidence="4" type="ORF">BMF94_6398</name>
</gene>
<dbReference type="EMBL" id="PJQD01000113">
    <property type="protein sequence ID" value="POY70620.1"/>
    <property type="molecule type" value="Genomic_DNA"/>
</dbReference>
<keyword evidence="5" id="KW-1185">Reference proteome</keyword>
<evidence type="ECO:0000313" key="5">
    <source>
        <dbReference type="Proteomes" id="UP000237144"/>
    </source>
</evidence>
<organism evidence="4 5">
    <name type="scientific">Rhodotorula taiwanensis</name>
    <dbReference type="NCBI Taxonomy" id="741276"/>
    <lineage>
        <taxon>Eukaryota</taxon>
        <taxon>Fungi</taxon>
        <taxon>Dikarya</taxon>
        <taxon>Basidiomycota</taxon>
        <taxon>Pucciniomycotina</taxon>
        <taxon>Microbotryomycetes</taxon>
        <taxon>Sporidiobolales</taxon>
        <taxon>Sporidiobolaceae</taxon>
        <taxon>Rhodotorula</taxon>
    </lineage>
</organism>
<accession>A0A2S5B1F5</accession>
<proteinExistence type="predicted"/>
<evidence type="ECO:0000256" key="1">
    <source>
        <dbReference type="SAM" id="MobiDB-lite"/>
    </source>
</evidence>
<dbReference type="PANTHER" id="PTHR40124:SF1">
    <property type="entry name" value="DISAGGREGATASE RELATED REPEAT PROTEIN"/>
    <property type="match status" value="1"/>
</dbReference>
<comment type="caution">
    <text evidence="4">The sequence shown here is derived from an EMBL/GenBank/DDBJ whole genome shotgun (WGS) entry which is preliminary data.</text>
</comment>
<feature type="region of interest" description="Disordered" evidence="1">
    <location>
        <begin position="205"/>
        <end position="243"/>
    </location>
</feature>
<name>A0A2S5B1F5_9BASI</name>
<dbReference type="AlphaFoldDB" id="A0A2S5B1F5"/>
<feature type="chain" id="PRO_5015471901" description="Polysaccharide lyase 14 domain-containing protein" evidence="2">
    <location>
        <begin position="24"/>
        <end position="620"/>
    </location>
</feature>
<dbReference type="PANTHER" id="PTHR40124">
    <property type="match status" value="1"/>
</dbReference>
<protein>
    <recommendedName>
        <fullName evidence="3">Polysaccharide lyase 14 domain-containing protein</fullName>
    </recommendedName>
</protein>
<keyword evidence="2" id="KW-0732">Signal</keyword>
<reference evidence="4 5" key="1">
    <citation type="journal article" date="2018" name="Front. Microbiol.">
        <title>Prospects for Fungal Bioremediation of Acidic Radioactive Waste Sites: Characterization and Genome Sequence of Rhodotorula taiwanensis MD1149.</title>
        <authorList>
            <person name="Tkavc R."/>
            <person name="Matrosova V.Y."/>
            <person name="Grichenko O.E."/>
            <person name="Gostincar C."/>
            <person name="Volpe R.P."/>
            <person name="Klimenkova P."/>
            <person name="Gaidamakova E.K."/>
            <person name="Zhou C.E."/>
            <person name="Stewart B.J."/>
            <person name="Lyman M.G."/>
            <person name="Malfatti S.A."/>
            <person name="Rubinfeld B."/>
            <person name="Courtot M."/>
            <person name="Singh J."/>
            <person name="Dalgard C.L."/>
            <person name="Hamilton T."/>
            <person name="Frey K.G."/>
            <person name="Gunde-Cimerman N."/>
            <person name="Dugan L."/>
            <person name="Daly M.J."/>
        </authorList>
    </citation>
    <scope>NUCLEOTIDE SEQUENCE [LARGE SCALE GENOMIC DNA]</scope>
    <source>
        <strain evidence="4 5">MD1149</strain>
    </source>
</reference>
<feature type="region of interest" description="Disordered" evidence="1">
    <location>
        <begin position="86"/>
        <end position="126"/>
    </location>
</feature>
<evidence type="ECO:0000259" key="3">
    <source>
        <dbReference type="Pfam" id="PF21294"/>
    </source>
</evidence>
<dbReference type="InterPro" id="IPR048958">
    <property type="entry name" value="Polysacc_lyase_14"/>
</dbReference>
<dbReference type="Gene3D" id="2.60.120.200">
    <property type="match status" value="1"/>
</dbReference>
<dbReference type="OrthoDB" id="10069995at2759"/>